<dbReference type="Pfam" id="PF18701">
    <property type="entry name" value="DUF5641"/>
    <property type="match status" value="1"/>
</dbReference>
<name>A0A922I380_DERFA</name>
<accession>A0A922I380</accession>
<protein>
    <recommendedName>
        <fullName evidence="1">DUF5641 domain-containing protein</fullName>
    </recommendedName>
</protein>
<evidence type="ECO:0000313" key="3">
    <source>
        <dbReference type="Proteomes" id="UP000790347"/>
    </source>
</evidence>
<proteinExistence type="predicted"/>
<comment type="caution">
    <text evidence="2">The sequence shown here is derived from an EMBL/GenBank/DDBJ whole genome shotgun (WGS) entry which is preliminary data.</text>
</comment>
<reference evidence="2" key="2">
    <citation type="journal article" date="2022" name="Res Sq">
        <title>Comparative Genomics Reveals Insights into the Divergent Evolution of Astigmatic Mites and Household Pest Adaptations.</title>
        <authorList>
            <person name="Xiong Q."/>
            <person name="Wan A.T.-Y."/>
            <person name="Liu X.-Y."/>
            <person name="Fung C.S.-H."/>
            <person name="Xiao X."/>
            <person name="Malainual N."/>
            <person name="Hou J."/>
            <person name="Wang L."/>
            <person name="Wang M."/>
            <person name="Yang K."/>
            <person name="Cui Y."/>
            <person name="Leung E."/>
            <person name="Nong W."/>
            <person name="Shin S.-K."/>
            <person name="Au S."/>
            <person name="Jeong K.Y."/>
            <person name="Chew F.T."/>
            <person name="Hui J."/>
            <person name="Leung T.F."/>
            <person name="Tungtrongchitr A."/>
            <person name="Zhong N."/>
            <person name="Liu Z."/>
            <person name="Tsui S."/>
        </authorList>
    </citation>
    <scope>NUCLEOTIDE SEQUENCE</scope>
    <source>
        <strain evidence="2">Derf</strain>
        <tissue evidence="2">Whole organism</tissue>
    </source>
</reference>
<dbReference type="Proteomes" id="UP000790347">
    <property type="component" value="Unassembled WGS sequence"/>
</dbReference>
<feature type="domain" description="DUF5641" evidence="1">
    <location>
        <begin position="108"/>
        <end position="165"/>
    </location>
</feature>
<reference evidence="2" key="1">
    <citation type="submission" date="2013-05" db="EMBL/GenBank/DDBJ databases">
        <authorList>
            <person name="Yim A.K.Y."/>
            <person name="Chan T.F."/>
            <person name="Ji K.M."/>
            <person name="Liu X.Y."/>
            <person name="Zhou J.W."/>
            <person name="Li R.Q."/>
            <person name="Yang K.Y."/>
            <person name="Li J."/>
            <person name="Li M."/>
            <person name="Law P.T.W."/>
            <person name="Wu Y.L."/>
            <person name="Cai Z.L."/>
            <person name="Qin H."/>
            <person name="Bao Y."/>
            <person name="Leung R.K.K."/>
            <person name="Ng P.K.S."/>
            <person name="Zou J."/>
            <person name="Zhong X.J."/>
            <person name="Ran P.X."/>
            <person name="Zhong N.S."/>
            <person name="Liu Z.G."/>
            <person name="Tsui S.K.W."/>
        </authorList>
    </citation>
    <scope>NUCLEOTIDE SEQUENCE</scope>
    <source>
        <strain evidence="2">Derf</strain>
        <tissue evidence="2">Whole organism</tissue>
    </source>
</reference>
<organism evidence="2 3">
    <name type="scientific">Dermatophagoides farinae</name>
    <name type="common">American house dust mite</name>
    <dbReference type="NCBI Taxonomy" id="6954"/>
    <lineage>
        <taxon>Eukaryota</taxon>
        <taxon>Metazoa</taxon>
        <taxon>Ecdysozoa</taxon>
        <taxon>Arthropoda</taxon>
        <taxon>Chelicerata</taxon>
        <taxon>Arachnida</taxon>
        <taxon>Acari</taxon>
        <taxon>Acariformes</taxon>
        <taxon>Sarcoptiformes</taxon>
        <taxon>Astigmata</taxon>
        <taxon>Psoroptidia</taxon>
        <taxon>Analgoidea</taxon>
        <taxon>Pyroglyphidae</taxon>
        <taxon>Dermatophagoidinae</taxon>
        <taxon>Dermatophagoides</taxon>
    </lineage>
</organism>
<keyword evidence="3" id="KW-1185">Reference proteome</keyword>
<sequence length="181" mass="20988">MNHQLKNLALKYKSQCGQYQKQQKQQQSGSNDNQIASAILGTMTFDNEFKSMEDARSIFLKIKSTINGRPLIQNDERWLSPFEVAYGRKQEPLIKNNVEIGNVNKWMDYLSTIRNKFERLWKQQYLNTLAQRNPPRSTDIKPGDFVLLPAEYQKRKDWPLAKIISSLSQATMASYAPLKSN</sequence>
<evidence type="ECO:0000313" key="2">
    <source>
        <dbReference type="EMBL" id="KAH9517802.1"/>
    </source>
</evidence>
<evidence type="ECO:0000259" key="1">
    <source>
        <dbReference type="Pfam" id="PF18701"/>
    </source>
</evidence>
<dbReference type="InterPro" id="IPR040676">
    <property type="entry name" value="DUF5641"/>
</dbReference>
<gene>
    <name evidence="2" type="ORF">DERF_008432</name>
</gene>
<dbReference type="EMBL" id="ASGP02000003">
    <property type="protein sequence ID" value="KAH9517802.1"/>
    <property type="molecule type" value="Genomic_DNA"/>
</dbReference>
<dbReference type="AlphaFoldDB" id="A0A922I380"/>